<dbReference type="Gene3D" id="3.30.70.120">
    <property type="match status" value="1"/>
</dbReference>
<keyword evidence="6" id="KW-0028">Amino-acid biosynthesis</keyword>
<feature type="domain" description="ATP phosphoribosyltransferase catalytic" evidence="16">
    <location>
        <begin position="52"/>
        <end position="201"/>
    </location>
</feature>
<keyword evidence="12" id="KW-0460">Magnesium</keyword>
<evidence type="ECO:0000313" key="18">
    <source>
        <dbReference type="EMBL" id="OHA77838.1"/>
    </source>
</evidence>
<dbReference type="GO" id="GO:0005524">
    <property type="term" value="F:ATP binding"/>
    <property type="evidence" value="ECO:0007669"/>
    <property type="project" value="UniProtKB-KW"/>
</dbReference>
<dbReference type="Gene3D" id="3.40.190.10">
    <property type="entry name" value="Periplasmic binding protein-like II"/>
    <property type="match status" value="2"/>
</dbReference>
<evidence type="ECO:0000256" key="2">
    <source>
        <dbReference type="ARBA" id="ARBA00004496"/>
    </source>
</evidence>
<dbReference type="GO" id="GO:0000287">
    <property type="term" value="F:magnesium ion binding"/>
    <property type="evidence" value="ECO:0007669"/>
    <property type="project" value="InterPro"/>
</dbReference>
<keyword evidence="7 18" id="KW-0328">Glycosyltransferase</keyword>
<protein>
    <recommendedName>
        <fullName evidence="4 15">ATP phosphoribosyltransferase</fullName>
        <ecNumber evidence="4 15">2.4.2.17</ecNumber>
    </recommendedName>
</protein>
<keyword evidence="13" id="KW-0368">Histidine biosynthesis</keyword>
<proteinExistence type="predicted"/>
<dbReference type="EC" id="2.4.2.17" evidence="4 15"/>
<dbReference type="Pfam" id="PF01634">
    <property type="entry name" value="HisG"/>
    <property type="match status" value="1"/>
</dbReference>
<comment type="catalytic activity">
    <reaction evidence="1">
        <text>1-(5-phospho-beta-D-ribosyl)-ATP + diphosphate = 5-phospho-alpha-D-ribose 1-diphosphate + ATP</text>
        <dbReference type="Rhea" id="RHEA:18473"/>
        <dbReference type="ChEBI" id="CHEBI:30616"/>
        <dbReference type="ChEBI" id="CHEBI:33019"/>
        <dbReference type="ChEBI" id="CHEBI:58017"/>
        <dbReference type="ChEBI" id="CHEBI:73183"/>
        <dbReference type="EC" id="2.4.2.17"/>
    </reaction>
</comment>
<dbReference type="GO" id="GO:0003879">
    <property type="term" value="F:ATP phosphoribosyltransferase activity"/>
    <property type="evidence" value="ECO:0007669"/>
    <property type="project" value="UniProtKB-UniRule"/>
</dbReference>
<evidence type="ECO:0000256" key="4">
    <source>
        <dbReference type="ARBA" id="ARBA00011946"/>
    </source>
</evidence>
<evidence type="ECO:0000313" key="19">
    <source>
        <dbReference type="Proteomes" id="UP000178222"/>
    </source>
</evidence>
<comment type="function">
    <text evidence="14">Catalyzes the condensation of ATP and 5-phosphoribose 1-diphosphate to form N'-(5'-phosphoribosyl)-ATP (PR-ATP). Has a crucial role in the pathway because the rate of histidine biosynthesis seems to be controlled primarily by regulation of HisG enzymatic activity.</text>
</comment>
<accession>A0A1G2RZD9</accession>
<feature type="domain" description="Histidine biosynthesis HisG C-terminal" evidence="17">
    <location>
        <begin position="219"/>
        <end position="287"/>
    </location>
</feature>
<dbReference type="GO" id="GO:0005737">
    <property type="term" value="C:cytoplasm"/>
    <property type="evidence" value="ECO:0007669"/>
    <property type="project" value="UniProtKB-SubCell"/>
</dbReference>
<dbReference type="PANTHER" id="PTHR21403">
    <property type="entry name" value="ATP PHOSPHORIBOSYLTRANSFERASE ATP-PRTASE"/>
    <property type="match status" value="1"/>
</dbReference>
<keyword evidence="9" id="KW-0479">Metal-binding</keyword>
<evidence type="ECO:0000256" key="1">
    <source>
        <dbReference type="ARBA" id="ARBA00000915"/>
    </source>
</evidence>
<dbReference type="PANTHER" id="PTHR21403:SF10">
    <property type="entry name" value="ATP PHOSPHORIBOSYLTRANSFERASE"/>
    <property type="match status" value="1"/>
</dbReference>
<evidence type="ECO:0000256" key="13">
    <source>
        <dbReference type="ARBA" id="ARBA00023102"/>
    </source>
</evidence>
<dbReference type="InterPro" id="IPR001348">
    <property type="entry name" value="ATP_PRibTrfase_HisG"/>
</dbReference>
<evidence type="ECO:0000256" key="9">
    <source>
        <dbReference type="ARBA" id="ARBA00022723"/>
    </source>
</evidence>
<evidence type="ECO:0000256" key="3">
    <source>
        <dbReference type="ARBA" id="ARBA00004667"/>
    </source>
</evidence>
<comment type="subcellular location">
    <subcellularLocation>
        <location evidence="2">Cytoplasm</location>
    </subcellularLocation>
</comment>
<dbReference type="GO" id="GO:0000105">
    <property type="term" value="P:L-histidine biosynthetic process"/>
    <property type="evidence" value="ECO:0007669"/>
    <property type="project" value="UniProtKB-UniRule"/>
</dbReference>
<evidence type="ECO:0000256" key="12">
    <source>
        <dbReference type="ARBA" id="ARBA00022842"/>
    </source>
</evidence>
<keyword evidence="5" id="KW-0963">Cytoplasm</keyword>
<gene>
    <name evidence="18" type="ORF">A3J30_02810</name>
</gene>
<evidence type="ECO:0000256" key="5">
    <source>
        <dbReference type="ARBA" id="ARBA00022490"/>
    </source>
</evidence>
<dbReference type="UniPathway" id="UPA00031">
    <property type="reaction ID" value="UER00006"/>
</dbReference>
<sequence length="296" mass="32835">MSQIDIVVPDGSMQEVIVGLFAKAGLPVVIEKRRTKEGKVGVDWIKRVAFQRPQEIPNYLKNGHFDVAIVGEDWIANWGYEFPVLLKLPIGRSGNKPVKIVLAVNQASDFRRVEELPQNCEVATEYVQLVQRFFIDLGRNDIKVVPSFGNTEHKIGFGATAIVDVTESGDSLEENQLEIICEIMESNTVVVANPESFADESKRPYIDCFIRLINGAFQASKRVMLVANVPENVLDEASRIIGGLKGPSCSPLVGVKGWFALQSVVAREDEQKVIFELLQIGVTDILVNRDIPLIMS</sequence>
<name>A0A1G2RZD9_9BACT</name>
<dbReference type="InterPro" id="IPR011322">
    <property type="entry name" value="N-reg_PII-like_a/b"/>
</dbReference>
<evidence type="ECO:0000259" key="16">
    <source>
        <dbReference type="Pfam" id="PF01634"/>
    </source>
</evidence>
<keyword evidence="11" id="KW-0067">ATP-binding</keyword>
<dbReference type="Proteomes" id="UP000178222">
    <property type="component" value="Unassembled WGS sequence"/>
</dbReference>
<dbReference type="SUPFAM" id="SSF54913">
    <property type="entry name" value="GlnB-like"/>
    <property type="match status" value="1"/>
</dbReference>
<dbReference type="InterPro" id="IPR013115">
    <property type="entry name" value="HisG_C"/>
</dbReference>
<evidence type="ECO:0000256" key="11">
    <source>
        <dbReference type="ARBA" id="ARBA00022840"/>
    </source>
</evidence>
<evidence type="ECO:0000256" key="6">
    <source>
        <dbReference type="ARBA" id="ARBA00022605"/>
    </source>
</evidence>
<dbReference type="InterPro" id="IPR013820">
    <property type="entry name" value="ATP_PRibTrfase_cat"/>
</dbReference>
<dbReference type="NCBIfam" id="TIGR00070">
    <property type="entry name" value="hisG"/>
    <property type="match status" value="1"/>
</dbReference>
<dbReference type="InterPro" id="IPR015867">
    <property type="entry name" value="N-reg_PII/ATP_PRibTrfase_C"/>
</dbReference>
<dbReference type="Pfam" id="PF08029">
    <property type="entry name" value="HisG_C"/>
    <property type="match status" value="1"/>
</dbReference>
<evidence type="ECO:0000256" key="10">
    <source>
        <dbReference type="ARBA" id="ARBA00022741"/>
    </source>
</evidence>
<evidence type="ECO:0000256" key="8">
    <source>
        <dbReference type="ARBA" id="ARBA00022679"/>
    </source>
</evidence>
<evidence type="ECO:0000256" key="7">
    <source>
        <dbReference type="ARBA" id="ARBA00022676"/>
    </source>
</evidence>
<reference evidence="18 19" key="1">
    <citation type="journal article" date="2016" name="Nat. Commun.">
        <title>Thousands of microbial genomes shed light on interconnected biogeochemical processes in an aquifer system.</title>
        <authorList>
            <person name="Anantharaman K."/>
            <person name="Brown C.T."/>
            <person name="Hug L.A."/>
            <person name="Sharon I."/>
            <person name="Castelle C.J."/>
            <person name="Probst A.J."/>
            <person name="Thomas B.C."/>
            <person name="Singh A."/>
            <person name="Wilkins M.J."/>
            <person name="Karaoz U."/>
            <person name="Brodie E.L."/>
            <person name="Williams K.H."/>
            <person name="Hubbard S.S."/>
            <person name="Banfield J.F."/>
        </authorList>
    </citation>
    <scope>NUCLEOTIDE SEQUENCE [LARGE SCALE GENOMIC DNA]</scope>
</reference>
<keyword evidence="8 18" id="KW-0808">Transferase</keyword>
<evidence type="ECO:0000259" key="17">
    <source>
        <dbReference type="Pfam" id="PF08029"/>
    </source>
</evidence>
<dbReference type="NCBIfam" id="TIGR03455">
    <property type="entry name" value="HisG_C-term"/>
    <property type="match status" value="1"/>
</dbReference>
<evidence type="ECO:0000256" key="14">
    <source>
        <dbReference type="ARBA" id="ARBA00024861"/>
    </source>
</evidence>
<comment type="caution">
    <text evidence="18">The sequence shown here is derived from an EMBL/GenBank/DDBJ whole genome shotgun (WGS) entry which is preliminary data.</text>
</comment>
<evidence type="ECO:0000256" key="15">
    <source>
        <dbReference type="NCBIfam" id="TIGR00070"/>
    </source>
</evidence>
<dbReference type="AlphaFoldDB" id="A0A1G2RZD9"/>
<comment type="pathway">
    <text evidence="3">Amino-acid biosynthesis; L-histidine biosynthesis; L-histidine from 5-phospho-alpha-D-ribose 1-diphosphate: step 1/9.</text>
</comment>
<keyword evidence="10" id="KW-0547">Nucleotide-binding</keyword>
<dbReference type="EMBL" id="MHUL01000002">
    <property type="protein sequence ID" value="OHA77838.1"/>
    <property type="molecule type" value="Genomic_DNA"/>
</dbReference>
<organism evidence="18 19">
    <name type="scientific">Candidatus Wildermuthbacteria bacterium RIFCSPLOWO2_02_FULL_47_9c</name>
    <dbReference type="NCBI Taxonomy" id="1802466"/>
    <lineage>
        <taxon>Bacteria</taxon>
        <taxon>Candidatus Wildermuthiibacteriota</taxon>
    </lineage>
</organism>
<dbReference type="SUPFAM" id="SSF53850">
    <property type="entry name" value="Periplasmic binding protein-like II"/>
    <property type="match status" value="1"/>
</dbReference>